<reference evidence="1" key="1">
    <citation type="submission" date="2019-08" db="EMBL/GenBank/DDBJ databases">
        <authorList>
            <person name="Kucharzyk K."/>
            <person name="Murdoch R.W."/>
            <person name="Higgins S."/>
            <person name="Loffler F."/>
        </authorList>
    </citation>
    <scope>NUCLEOTIDE SEQUENCE</scope>
</reference>
<dbReference type="InterPro" id="IPR014918">
    <property type="entry name" value="Phage_tail_3"/>
</dbReference>
<evidence type="ECO:0000313" key="1">
    <source>
        <dbReference type="EMBL" id="MPN54789.1"/>
    </source>
</evidence>
<gene>
    <name evidence="1" type="ORF">SDC9_202466</name>
</gene>
<protein>
    <recommendedName>
        <fullName evidence="2">Phage tail protein</fullName>
    </recommendedName>
</protein>
<proteinExistence type="predicted"/>
<dbReference type="Gene3D" id="4.10.410.40">
    <property type="match status" value="1"/>
</dbReference>
<dbReference type="Pfam" id="PF08813">
    <property type="entry name" value="Phage_tail_3"/>
    <property type="match status" value="1"/>
</dbReference>
<dbReference type="AlphaFoldDB" id="A0A645IWJ0"/>
<sequence>MTEYSSISTKLYLDQGNGGSPLWKELYGLYEVPEMGSSPEKIEVTNLSDSNKRYVFGVQDFGDMEFKFYYNAGDTDTTSLIKNSYTVLRAAETAGTVKSFKVAYPDGSGHAFSGYVSVRRDSVAVNGAISFTLVIAVASEISDVSV</sequence>
<name>A0A645IWJ0_9ZZZZ</name>
<evidence type="ECO:0008006" key="2">
    <source>
        <dbReference type="Google" id="ProtNLM"/>
    </source>
</evidence>
<dbReference type="EMBL" id="VSSQ01123358">
    <property type="protein sequence ID" value="MPN54789.1"/>
    <property type="molecule type" value="Genomic_DNA"/>
</dbReference>
<accession>A0A645IWJ0</accession>
<comment type="caution">
    <text evidence="1">The sequence shown here is derived from an EMBL/GenBank/DDBJ whole genome shotgun (WGS) entry which is preliminary data.</text>
</comment>
<organism evidence="1">
    <name type="scientific">bioreactor metagenome</name>
    <dbReference type="NCBI Taxonomy" id="1076179"/>
    <lineage>
        <taxon>unclassified sequences</taxon>
        <taxon>metagenomes</taxon>
        <taxon>ecological metagenomes</taxon>
    </lineage>
</organism>